<accession>A0ABT9KHK5</accession>
<name>A0ABT9KHK5_9ACTN</name>
<dbReference type="RefSeq" id="WP_307109910.1">
    <property type="nucleotide sequence ID" value="NZ_JAURUE010000001.1"/>
</dbReference>
<protein>
    <submittedName>
        <fullName evidence="1">Uncharacterized protein</fullName>
    </submittedName>
</protein>
<proteinExistence type="predicted"/>
<reference evidence="1 2" key="1">
    <citation type="submission" date="2023-07" db="EMBL/GenBank/DDBJ databases">
        <title>Sequencing the genomes of 1000 actinobacteria strains.</title>
        <authorList>
            <person name="Klenk H.-P."/>
        </authorList>
    </citation>
    <scope>NUCLEOTIDE SEQUENCE [LARGE SCALE GENOMIC DNA]</scope>
    <source>
        <strain evidence="1 2">DSM 41600</strain>
    </source>
</reference>
<sequence>MNGVPITSWSGTYPCASPEQRMARFIADNGGEDAYDTLAAQRAYRQAIEQALPSGFRLAPGNVFYGPTDGTQNVDGVWQTPSFHSLFDLHEAVIDAAVDGPAEGYPDDDYRGHGYLRRIAEPFRITENTTSILYATWQEIGGERSVETTVGAALSFFGRRHVEQLADSGRYDLETLGRAVSGGFGTADRSRDVAAAYREAINEALPDGFALKDDDFYGPRPRRDIDLKGAVKSVNLEQIIIRCAVGELRELWSAEQVAEEFGFASAASARRALSRWGVRATKYQETDSGRVQALYDAAQVRAKHASRPGRGHRSDLQA</sequence>
<evidence type="ECO:0000313" key="2">
    <source>
        <dbReference type="Proteomes" id="UP001234880"/>
    </source>
</evidence>
<gene>
    <name evidence="1" type="ORF">JOF35_000168</name>
</gene>
<dbReference type="EMBL" id="JAURUE010000001">
    <property type="protein sequence ID" value="MDP9607891.1"/>
    <property type="molecule type" value="Genomic_DNA"/>
</dbReference>
<keyword evidence="2" id="KW-1185">Reference proteome</keyword>
<dbReference type="Proteomes" id="UP001234880">
    <property type="component" value="Unassembled WGS sequence"/>
</dbReference>
<organism evidence="1 2">
    <name type="scientific">Streptomyces demainii</name>
    <dbReference type="NCBI Taxonomy" id="588122"/>
    <lineage>
        <taxon>Bacteria</taxon>
        <taxon>Bacillati</taxon>
        <taxon>Actinomycetota</taxon>
        <taxon>Actinomycetes</taxon>
        <taxon>Kitasatosporales</taxon>
        <taxon>Streptomycetaceae</taxon>
        <taxon>Streptomyces</taxon>
    </lineage>
</organism>
<evidence type="ECO:0000313" key="1">
    <source>
        <dbReference type="EMBL" id="MDP9607891.1"/>
    </source>
</evidence>
<comment type="caution">
    <text evidence="1">The sequence shown here is derived from an EMBL/GenBank/DDBJ whole genome shotgun (WGS) entry which is preliminary data.</text>
</comment>